<evidence type="ECO:0000313" key="1">
    <source>
        <dbReference type="EMBL" id="BAC44191.1"/>
    </source>
</evidence>
<dbReference type="Proteomes" id="UP000002522">
    <property type="component" value="Chromosome"/>
</dbReference>
<dbReference type="EMBL" id="BA000026">
    <property type="protein sequence ID" value="BAC44191.1"/>
    <property type="molecule type" value="Genomic_DNA"/>
</dbReference>
<evidence type="ECO:0008006" key="3">
    <source>
        <dbReference type="Google" id="ProtNLM"/>
    </source>
</evidence>
<dbReference type="InterPro" id="IPR011664">
    <property type="entry name" value="Abi_system_AbiD/AbiF-like"/>
</dbReference>
<protein>
    <recommendedName>
        <fullName evidence="3">Abi-like protein</fullName>
    </recommendedName>
</protein>
<dbReference type="HOGENOM" id="CLU_962518_0_0_14"/>
<reference evidence="1 2" key="1">
    <citation type="journal article" date="2002" name="Nucleic Acids Res.">
        <title>The complete genomic sequence of Mycoplasma penetrans, an intracellular bacterial pathogen in humans.</title>
        <authorList>
            <person name="Sasaki Y."/>
            <person name="Ishikawa J."/>
            <person name="Yamashita A."/>
            <person name="Oshima K."/>
            <person name="Kenri T."/>
            <person name="Furuya K."/>
            <person name="Yoshino C."/>
            <person name="Horino A."/>
            <person name="Shiba T."/>
            <person name="Sasaki T."/>
            <person name="Hattori M."/>
        </authorList>
    </citation>
    <scope>NUCLEOTIDE SEQUENCE [LARGE SCALE GENOMIC DNA]</scope>
    <source>
        <strain evidence="1 2">HF-2</strain>
    </source>
</reference>
<dbReference type="Pfam" id="PF07751">
    <property type="entry name" value="Abi_2"/>
    <property type="match status" value="1"/>
</dbReference>
<gene>
    <name evidence="1" type="ordered locus">MYPE4010</name>
</gene>
<dbReference type="KEGG" id="mpe:MYPE4010"/>
<sequence>MKNNLRGFLLSGTLFNMNIKILKFKKKKYNPNKIDTKHNIWKIENDLNWIFKDNHNSFNTKICLYWLDINLKNTIFPWILKIERELKSNFIFIYKEKYLTDSASYLIDLDHYDKNIQGKNPYDILVRKNLTNVSIDELIFSLTFGEFVNLMLAFNSSIRNKIAYHLGFPIGIFSNLIKFLIILRNAVAHNKTIIKIRDDKNNKRFSLKKDLFDFPIEKKEIDIISTNVSGSIFSLKKFLEKMDNEKVKYLIKDVNKNLAVFKKTLNNKQEYQRIIKLIFLNYYKEILKV</sequence>
<evidence type="ECO:0000313" key="2">
    <source>
        <dbReference type="Proteomes" id="UP000002522"/>
    </source>
</evidence>
<dbReference type="AlphaFoldDB" id="Q8EW05"/>
<keyword evidence="2" id="KW-1185">Reference proteome</keyword>
<dbReference type="InParanoid" id="Q8EW05"/>
<accession>Q8EW05</accession>
<organism evidence="1 2">
    <name type="scientific">Malacoplasma penetrans (strain HF-2)</name>
    <name type="common">Mycoplasma penetrans</name>
    <dbReference type="NCBI Taxonomy" id="272633"/>
    <lineage>
        <taxon>Bacteria</taxon>
        <taxon>Bacillati</taxon>
        <taxon>Mycoplasmatota</taxon>
        <taxon>Mycoplasmoidales</taxon>
        <taxon>Mycoplasmoidaceae</taxon>
        <taxon>Malacoplasma</taxon>
    </lineage>
</organism>
<dbReference type="eggNOG" id="ENOG5032F3T">
    <property type="taxonomic scope" value="Bacteria"/>
</dbReference>
<proteinExistence type="predicted"/>
<name>Q8EW05_MALP2</name>